<evidence type="ECO:0000313" key="2">
    <source>
        <dbReference type="Proteomes" id="UP000181898"/>
    </source>
</evidence>
<organism evidence="1 2">
    <name type="scientific">Tenacibaculum todarodis</name>
    <dbReference type="NCBI Taxonomy" id="1850252"/>
    <lineage>
        <taxon>Bacteria</taxon>
        <taxon>Pseudomonadati</taxon>
        <taxon>Bacteroidota</taxon>
        <taxon>Flavobacteriia</taxon>
        <taxon>Flavobacteriales</taxon>
        <taxon>Flavobacteriaceae</taxon>
        <taxon>Tenacibaculum</taxon>
    </lineage>
</organism>
<name>A0A1L3JFE8_9FLAO</name>
<dbReference type="Proteomes" id="UP000181898">
    <property type="component" value="Chromosome"/>
</dbReference>
<sequence>MKKIIHLLLLTIFIFPIYGQNSDKILDRLKAIKNKDIILYNIDGIDFTSQTFSNNFSKKGLKKIFKKIFN</sequence>
<evidence type="ECO:0000313" key="1">
    <source>
        <dbReference type="EMBL" id="APG63850.1"/>
    </source>
</evidence>
<dbReference type="EMBL" id="CP018155">
    <property type="protein sequence ID" value="APG63850.1"/>
    <property type="molecule type" value="Genomic_DNA"/>
</dbReference>
<accession>A0A1L3JFE8</accession>
<proteinExistence type="predicted"/>
<reference evidence="1 2" key="1">
    <citation type="submission" date="2016-11" db="EMBL/GenBank/DDBJ databases">
        <title>Tenacibaculum sp. LPB0136, isolated from marine environment.</title>
        <authorList>
            <person name="Kim E."/>
            <person name="Yi H."/>
        </authorList>
    </citation>
    <scope>NUCLEOTIDE SEQUENCE [LARGE SCALE GENOMIC DNA]</scope>
    <source>
        <strain evidence="1 2">LPB0136</strain>
    </source>
</reference>
<dbReference type="KEGG" id="ten:LPB136_00005"/>
<dbReference type="AlphaFoldDB" id="A0A1L3JFE8"/>
<gene>
    <name evidence="1" type="ORF">LPB136_00005</name>
</gene>
<keyword evidence="2" id="KW-1185">Reference proteome</keyword>
<dbReference type="STRING" id="1850252.LPB136_00005"/>
<protein>
    <submittedName>
        <fullName evidence="1">Uncharacterized protein</fullName>
    </submittedName>
</protein>